<name>A0A0H2R8W5_9AGAM</name>
<reference evidence="2 3" key="1">
    <citation type="submission" date="2015-04" db="EMBL/GenBank/DDBJ databases">
        <title>Complete genome sequence of Schizopora paradoxa KUC8140, a cosmopolitan wood degrader in East Asia.</title>
        <authorList>
            <consortium name="DOE Joint Genome Institute"/>
            <person name="Min B."/>
            <person name="Park H."/>
            <person name="Jang Y."/>
            <person name="Kim J.-J."/>
            <person name="Kim K.H."/>
            <person name="Pangilinan J."/>
            <person name="Lipzen A."/>
            <person name="Riley R."/>
            <person name="Grigoriev I.V."/>
            <person name="Spatafora J.W."/>
            <person name="Choi I.-G."/>
        </authorList>
    </citation>
    <scope>NUCLEOTIDE SEQUENCE [LARGE SCALE GENOMIC DNA]</scope>
    <source>
        <strain evidence="2 3">KUC8140</strain>
    </source>
</reference>
<dbReference type="Proteomes" id="UP000053477">
    <property type="component" value="Unassembled WGS sequence"/>
</dbReference>
<organism evidence="2 3">
    <name type="scientific">Schizopora paradoxa</name>
    <dbReference type="NCBI Taxonomy" id="27342"/>
    <lineage>
        <taxon>Eukaryota</taxon>
        <taxon>Fungi</taxon>
        <taxon>Dikarya</taxon>
        <taxon>Basidiomycota</taxon>
        <taxon>Agaricomycotina</taxon>
        <taxon>Agaricomycetes</taxon>
        <taxon>Hymenochaetales</taxon>
        <taxon>Schizoporaceae</taxon>
        <taxon>Schizopora</taxon>
    </lineage>
</organism>
<keyword evidence="3" id="KW-1185">Reference proteome</keyword>
<gene>
    <name evidence="2" type="ORF">SCHPADRAFT_944559</name>
</gene>
<evidence type="ECO:0000313" key="2">
    <source>
        <dbReference type="EMBL" id="KLO08289.1"/>
    </source>
</evidence>
<accession>A0A0H2R8W5</accession>
<proteinExistence type="predicted"/>
<dbReference type="AlphaFoldDB" id="A0A0H2R8W5"/>
<dbReference type="OrthoDB" id="2686488at2759"/>
<evidence type="ECO:0000256" key="1">
    <source>
        <dbReference type="SAM" id="MobiDB-lite"/>
    </source>
</evidence>
<dbReference type="InParanoid" id="A0A0H2R8W5"/>
<dbReference type="EMBL" id="KQ086097">
    <property type="protein sequence ID" value="KLO08289.1"/>
    <property type="molecule type" value="Genomic_DNA"/>
</dbReference>
<feature type="region of interest" description="Disordered" evidence="1">
    <location>
        <begin position="1"/>
        <end position="31"/>
    </location>
</feature>
<feature type="compositionally biased region" description="Polar residues" evidence="1">
    <location>
        <begin position="1"/>
        <end position="22"/>
    </location>
</feature>
<protein>
    <recommendedName>
        <fullName evidence="4">F-box domain-containing protein</fullName>
    </recommendedName>
</protein>
<sequence length="433" mass="48557">MPSSNGHGASLSPTTSRDNCSEISHIDTPESPIRIMEATPTKSNERLEISKVLLALENAAKLPNFHEVDLSDAFRKENWNIFQNVYGGDKGFANDEDDRILLADATWPNRLKESTYETCNIYMMLKALRSAADELLLEFETSQERVAAVKRSKGMKSLPDEILSKTFLMAFWGQHSHRASARQAMWLSGVSRRFRNVALGTRGLWTILSSSFSRLQLETIIARAGSNEGFHIFLNLDSSSVRLKFFDICRSIIPRWKTLTLEHDKEYGNDYHGALENLLRSFVEHGLCFPILEELNVHGPYYGTLISPEVRGWAPNLRTLRCSFILLSLSSPIPSISTLVISTLVISSDVLHYLYASESPVQMLLGLLLKLPNLSSFELEAEGAHGEADIGAALPVTECPLVTSFHLRIQRIPKLDLPTVGHRERGETNLRSF</sequence>
<evidence type="ECO:0000313" key="3">
    <source>
        <dbReference type="Proteomes" id="UP000053477"/>
    </source>
</evidence>
<evidence type="ECO:0008006" key="4">
    <source>
        <dbReference type="Google" id="ProtNLM"/>
    </source>
</evidence>